<gene>
    <name evidence="1" type="ORF">EO246_12320</name>
</gene>
<feature type="non-terminal residue" evidence="1">
    <location>
        <position position="1"/>
    </location>
</feature>
<evidence type="ECO:0000313" key="2">
    <source>
        <dbReference type="Proteomes" id="UP000285859"/>
    </source>
</evidence>
<dbReference type="EMBL" id="SAXH01000035">
    <property type="protein sequence ID" value="RWR43975.1"/>
    <property type="molecule type" value="Genomic_DNA"/>
</dbReference>
<protein>
    <submittedName>
        <fullName evidence="1">GIY-YIG nuclease family protein</fullName>
    </submittedName>
</protein>
<sequence length="109" mass="12426">TTLNSHISIIFGESLYTGKSYRDVFTQLVSNLVLSAELDKLIPLMSPNEPNTVQILGNREHISAKGTKLTKPIELTKYHMYVNFSKIGLYNQIKKLAELTGKKVIFERW</sequence>
<dbReference type="Proteomes" id="UP000285859">
    <property type="component" value="Unassembled WGS sequence"/>
</dbReference>
<evidence type="ECO:0000313" key="1">
    <source>
        <dbReference type="EMBL" id="RWR43975.1"/>
    </source>
</evidence>
<organism evidence="1 2">
    <name type="scientific">Lactococcus lactis</name>
    <dbReference type="NCBI Taxonomy" id="1358"/>
    <lineage>
        <taxon>Bacteria</taxon>
        <taxon>Bacillati</taxon>
        <taxon>Bacillota</taxon>
        <taxon>Bacilli</taxon>
        <taxon>Lactobacillales</taxon>
        <taxon>Streptococcaceae</taxon>
        <taxon>Lactococcus</taxon>
    </lineage>
</organism>
<reference evidence="1 2" key="1">
    <citation type="submission" date="2019-01" db="EMBL/GenBank/DDBJ databases">
        <title>Whole genome sequence of Lactococcus lactis isolated from cow milk.</title>
        <authorList>
            <person name="Sundararaman A."/>
            <person name="Tamang J.-P."/>
            <person name="Halami P."/>
        </authorList>
    </citation>
    <scope>NUCLEOTIDE SEQUENCE [LARGE SCALE GENOMIC DNA]</scope>
    <source>
        <strain evidence="1 2">C2D</strain>
    </source>
</reference>
<dbReference type="AlphaFoldDB" id="A0A3S3P9T1"/>
<comment type="caution">
    <text evidence="1">The sequence shown here is derived from an EMBL/GenBank/DDBJ whole genome shotgun (WGS) entry which is preliminary data.</text>
</comment>
<name>A0A3S3P9T1_9LACT</name>
<proteinExistence type="predicted"/>
<accession>A0A3S3P9T1</accession>